<dbReference type="GO" id="GO:0016787">
    <property type="term" value="F:hydrolase activity"/>
    <property type="evidence" value="ECO:0007669"/>
    <property type="project" value="UniProtKB-KW"/>
</dbReference>
<accession>A0AAW6XTI2</accession>
<dbReference type="EMBL" id="JASOIH010000038">
    <property type="protein sequence ID" value="MDK6900384.1"/>
    <property type="molecule type" value="Genomic_DNA"/>
</dbReference>
<gene>
    <name evidence="6" type="ORF">QP229_10540</name>
</gene>
<keyword evidence="6" id="KW-0255">Endonuclease</keyword>
<evidence type="ECO:0000256" key="1">
    <source>
        <dbReference type="ARBA" id="ARBA00010923"/>
    </source>
</evidence>
<dbReference type="Pfam" id="PF01420">
    <property type="entry name" value="Methylase_S"/>
    <property type="match status" value="1"/>
</dbReference>
<name>A0AAW6XTI2_STRAG</name>
<evidence type="ECO:0000313" key="7">
    <source>
        <dbReference type="Proteomes" id="UP001230629"/>
    </source>
</evidence>
<evidence type="ECO:0000256" key="3">
    <source>
        <dbReference type="ARBA" id="ARBA00023125"/>
    </source>
</evidence>
<evidence type="ECO:0000259" key="5">
    <source>
        <dbReference type="Pfam" id="PF01420"/>
    </source>
</evidence>
<evidence type="ECO:0000256" key="4">
    <source>
        <dbReference type="ARBA" id="ARBA00038652"/>
    </source>
</evidence>
<dbReference type="InterPro" id="IPR044946">
    <property type="entry name" value="Restrct_endonuc_typeI_TRD_sf"/>
</dbReference>
<dbReference type="GO" id="GO:0009307">
    <property type="term" value="P:DNA restriction-modification system"/>
    <property type="evidence" value="ECO:0007669"/>
    <property type="project" value="UniProtKB-KW"/>
</dbReference>
<feature type="domain" description="Type I restriction modification DNA specificity" evidence="5">
    <location>
        <begin position="7"/>
        <end position="181"/>
    </location>
</feature>
<dbReference type="EC" id="3.1.21.-" evidence="6"/>
<dbReference type="Gene3D" id="3.90.220.20">
    <property type="entry name" value="DNA methylase specificity domains"/>
    <property type="match status" value="1"/>
</dbReference>
<comment type="similarity">
    <text evidence="1">Belongs to the type-I restriction system S methylase family.</text>
</comment>
<dbReference type="RefSeq" id="WP_041981364.1">
    <property type="nucleotide sequence ID" value="NZ_CDBM01000049.1"/>
</dbReference>
<reference evidence="6" key="1">
    <citation type="submission" date="2023-05" db="EMBL/GenBank/DDBJ databases">
        <title>Cataloging the Phylogenetic Diversity of Human Bladder Bacteria.</title>
        <authorList>
            <person name="Du J."/>
        </authorList>
    </citation>
    <scope>NUCLEOTIDE SEQUENCE</scope>
    <source>
        <strain evidence="6">UMB8703</strain>
    </source>
</reference>
<organism evidence="6 7">
    <name type="scientific">Streptococcus agalactiae</name>
    <dbReference type="NCBI Taxonomy" id="1311"/>
    <lineage>
        <taxon>Bacteria</taxon>
        <taxon>Bacillati</taxon>
        <taxon>Bacillota</taxon>
        <taxon>Bacilli</taxon>
        <taxon>Lactobacillales</taxon>
        <taxon>Streptococcaceae</taxon>
        <taxon>Streptococcus</taxon>
    </lineage>
</organism>
<dbReference type="GO" id="GO:0004519">
    <property type="term" value="F:endonuclease activity"/>
    <property type="evidence" value="ECO:0007669"/>
    <property type="project" value="UniProtKB-KW"/>
</dbReference>
<keyword evidence="6" id="KW-0540">Nuclease</keyword>
<dbReference type="InterPro" id="IPR051212">
    <property type="entry name" value="Type-I_RE_S_subunit"/>
</dbReference>
<dbReference type="PANTHER" id="PTHR43140:SF1">
    <property type="entry name" value="TYPE I RESTRICTION ENZYME ECOKI SPECIFICITY SUBUNIT"/>
    <property type="match status" value="1"/>
</dbReference>
<protein>
    <submittedName>
        <fullName evidence="6">Restriction endonuclease subunit S</fullName>
        <ecNumber evidence="6">3.1.21.-</ecNumber>
    </submittedName>
</protein>
<dbReference type="AlphaFoldDB" id="A0AAW6XTI2"/>
<dbReference type="Proteomes" id="UP001230629">
    <property type="component" value="Unassembled WGS sequence"/>
</dbReference>
<dbReference type="GO" id="GO:0003677">
    <property type="term" value="F:DNA binding"/>
    <property type="evidence" value="ECO:0007669"/>
    <property type="project" value="UniProtKB-KW"/>
</dbReference>
<keyword evidence="3" id="KW-0238">DNA-binding</keyword>
<comment type="caution">
    <text evidence="6">The sequence shown here is derived from an EMBL/GenBank/DDBJ whole genome shotgun (WGS) entry which is preliminary data.</text>
</comment>
<evidence type="ECO:0000313" key="6">
    <source>
        <dbReference type="EMBL" id="MDK6900384.1"/>
    </source>
</evidence>
<keyword evidence="6" id="KW-0378">Hydrolase</keyword>
<comment type="subunit">
    <text evidence="4">The methyltransferase is composed of M and S polypeptides.</text>
</comment>
<sequence>SPYGKIPKNWSFLTIKDIFSITTGLSYKKTDLAITKNGVRIIRGGNINPLSFKILDNDYYIDPKFITSETVYLKRNQLLTPVSTSLEHIGKFARIDKDYPNTAAGGFVFQLTPFVSSDVLSKYLLFSLSSPIFYEQLKSITKLSGQALYNIPKTKLNELLVPLAPETEQKRISQRVEQLFEKVNQL</sequence>
<evidence type="ECO:0000256" key="2">
    <source>
        <dbReference type="ARBA" id="ARBA00022747"/>
    </source>
</evidence>
<dbReference type="SUPFAM" id="SSF116734">
    <property type="entry name" value="DNA methylase specificity domain"/>
    <property type="match status" value="1"/>
</dbReference>
<feature type="non-terminal residue" evidence="6">
    <location>
        <position position="1"/>
    </location>
</feature>
<dbReference type="InterPro" id="IPR000055">
    <property type="entry name" value="Restrct_endonuc_typeI_TRD"/>
</dbReference>
<proteinExistence type="inferred from homology"/>
<dbReference type="PANTHER" id="PTHR43140">
    <property type="entry name" value="TYPE-1 RESTRICTION ENZYME ECOKI SPECIFICITY PROTEIN"/>
    <property type="match status" value="1"/>
</dbReference>
<keyword evidence="2" id="KW-0680">Restriction system</keyword>